<accession>A0A368RNB5</accession>
<reference evidence="2" key="1">
    <citation type="journal article" date="2012" name="Nat. Biotechnol.">
        <title>Reference genome sequence of the model plant Setaria.</title>
        <authorList>
            <person name="Bennetzen J.L."/>
            <person name="Schmutz J."/>
            <person name="Wang H."/>
            <person name="Percifield R."/>
            <person name="Hawkins J."/>
            <person name="Pontaroli A.C."/>
            <person name="Estep M."/>
            <person name="Feng L."/>
            <person name="Vaughn J.N."/>
            <person name="Grimwood J."/>
            <person name="Jenkins J."/>
            <person name="Barry K."/>
            <person name="Lindquist E."/>
            <person name="Hellsten U."/>
            <person name="Deshpande S."/>
            <person name="Wang X."/>
            <person name="Wu X."/>
            <person name="Mitros T."/>
            <person name="Triplett J."/>
            <person name="Yang X."/>
            <person name="Ye C.Y."/>
            <person name="Mauro-Herrera M."/>
            <person name="Wang L."/>
            <person name="Li P."/>
            <person name="Sharma M."/>
            <person name="Sharma R."/>
            <person name="Ronald P.C."/>
            <person name="Panaud O."/>
            <person name="Kellogg E.A."/>
            <person name="Brutnell T.P."/>
            <person name="Doust A.N."/>
            <person name="Tuskan G.A."/>
            <person name="Rokhsar D."/>
            <person name="Devos K.M."/>
        </authorList>
    </citation>
    <scope>NUCLEOTIDE SEQUENCE [LARGE SCALE GENOMIC DNA]</scope>
    <source>
        <strain evidence="2">Yugu1</strain>
    </source>
</reference>
<organism evidence="2">
    <name type="scientific">Setaria italica</name>
    <name type="common">Foxtail millet</name>
    <name type="synonym">Panicum italicum</name>
    <dbReference type="NCBI Taxonomy" id="4555"/>
    <lineage>
        <taxon>Eukaryota</taxon>
        <taxon>Viridiplantae</taxon>
        <taxon>Streptophyta</taxon>
        <taxon>Embryophyta</taxon>
        <taxon>Tracheophyta</taxon>
        <taxon>Spermatophyta</taxon>
        <taxon>Magnoliopsida</taxon>
        <taxon>Liliopsida</taxon>
        <taxon>Poales</taxon>
        <taxon>Poaceae</taxon>
        <taxon>PACMAD clade</taxon>
        <taxon>Panicoideae</taxon>
        <taxon>Panicodae</taxon>
        <taxon>Paniceae</taxon>
        <taxon>Cenchrinae</taxon>
        <taxon>Setaria</taxon>
    </lineage>
</organism>
<feature type="region of interest" description="Disordered" evidence="1">
    <location>
        <begin position="34"/>
        <end position="61"/>
    </location>
</feature>
<protein>
    <submittedName>
        <fullName evidence="2">Uncharacterized protein</fullName>
    </submittedName>
</protein>
<evidence type="ECO:0000256" key="1">
    <source>
        <dbReference type="SAM" id="MobiDB-lite"/>
    </source>
</evidence>
<name>A0A368RNB5_SETIT</name>
<gene>
    <name evidence="2" type="ORF">SETIT_6G195200v2</name>
</gene>
<evidence type="ECO:0000313" key="2">
    <source>
        <dbReference type="EMBL" id="RCV31651.1"/>
    </source>
</evidence>
<proteinExistence type="predicted"/>
<sequence>MLYNYSTTNKFTPKSLLENNDGWIGEASSVAESSPGQLFADPDRSPIQCRSPGPGRPICRRSMLDGAKKNLGAGSRRAAPACAALYGGGYQQPWARAVG</sequence>
<dbReference type="EMBL" id="CM003533">
    <property type="protein sequence ID" value="RCV31651.1"/>
    <property type="molecule type" value="Genomic_DNA"/>
</dbReference>
<reference evidence="2" key="2">
    <citation type="submission" date="2015-07" db="EMBL/GenBank/DDBJ databases">
        <authorList>
            <person name="Noorani M."/>
        </authorList>
    </citation>
    <scope>NUCLEOTIDE SEQUENCE</scope>
    <source>
        <strain evidence="2">Yugu1</strain>
    </source>
</reference>
<dbReference type="AlphaFoldDB" id="A0A368RNB5"/>